<dbReference type="Proteomes" id="UP000694415">
    <property type="component" value="Unplaced"/>
</dbReference>
<proteinExistence type="predicted"/>
<protein>
    <submittedName>
        <fullName evidence="1">Uncharacterized protein</fullName>
    </submittedName>
</protein>
<keyword evidence="2" id="KW-1185">Reference proteome</keyword>
<sequence length="114" mass="12528">MVKGTEKTHNLLQDVEPSTLTSKPKRVMICLITDIVPSTWNSEPKTWDTCLTPDLEPSTSTAEPKTVICGHQSQSKCSKTIRRAKVSTVLSLLISPPPALLTLTWPSIYSPLNP</sequence>
<dbReference type="Ensembl" id="ENSMSIT00000012559.1">
    <property type="protein sequence ID" value="ENSMSIP00000009898.1"/>
    <property type="gene ID" value="ENSMSIG00000008697.1"/>
</dbReference>
<accession>A0A8C6GR79</accession>
<dbReference type="GeneTree" id="ENSGT01150000287599"/>
<reference evidence="1" key="1">
    <citation type="submission" date="2025-08" db="UniProtKB">
        <authorList>
            <consortium name="Ensembl"/>
        </authorList>
    </citation>
    <scope>IDENTIFICATION</scope>
</reference>
<organism evidence="1 2">
    <name type="scientific">Mus spicilegus</name>
    <name type="common">Mound-building mouse</name>
    <dbReference type="NCBI Taxonomy" id="10103"/>
    <lineage>
        <taxon>Eukaryota</taxon>
        <taxon>Metazoa</taxon>
        <taxon>Chordata</taxon>
        <taxon>Craniata</taxon>
        <taxon>Vertebrata</taxon>
        <taxon>Euteleostomi</taxon>
        <taxon>Mammalia</taxon>
        <taxon>Eutheria</taxon>
        <taxon>Euarchontoglires</taxon>
        <taxon>Glires</taxon>
        <taxon>Rodentia</taxon>
        <taxon>Myomorpha</taxon>
        <taxon>Muroidea</taxon>
        <taxon>Muridae</taxon>
        <taxon>Murinae</taxon>
        <taxon>Mus</taxon>
        <taxon>Mus</taxon>
    </lineage>
</organism>
<evidence type="ECO:0000313" key="2">
    <source>
        <dbReference type="Proteomes" id="UP000694415"/>
    </source>
</evidence>
<reference evidence="1" key="2">
    <citation type="submission" date="2025-09" db="UniProtKB">
        <authorList>
            <consortium name="Ensembl"/>
        </authorList>
    </citation>
    <scope>IDENTIFICATION</scope>
</reference>
<evidence type="ECO:0000313" key="1">
    <source>
        <dbReference type="Ensembl" id="ENSMSIP00000009898.1"/>
    </source>
</evidence>
<dbReference type="AlphaFoldDB" id="A0A8C6GR79"/>
<name>A0A8C6GR79_MUSSI</name>